<comment type="caution">
    <text evidence="1">The sequence shown here is derived from an EMBL/GenBank/DDBJ whole genome shotgun (WGS) entry which is preliminary data.</text>
</comment>
<evidence type="ECO:0000313" key="1">
    <source>
        <dbReference type="EMBL" id="KAJ8944114.1"/>
    </source>
</evidence>
<dbReference type="PANTHER" id="PTHR47326">
    <property type="entry name" value="TRANSPOSABLE ELEMENT TC3 TRANSPOSASE-LIKE PROTEIN"/>
    <property type="match status" value="1"/>
</dbReference>
<reference evidence="1" key="1">
    <citation type="journal article" date="2023" name="Insect Mol. Biol.">
        <title>Genome sequencing provides insights into the evolution of gene families encoding plant cell wall-degrading enzymes in longhorned beetles.</title>
        <authorList>
            <person name="Shin N.R."/>
            <person name="Okamura Y."/>
            <person name="Kirsch R."/>
            <person name="Pauchet Y."/>
        </authorList>
    </citation>
    <scope>NUCLEOTIDE SEQUENCE</scope>
    <source>
        <strain evidence="1">AMC_N1</strain>
    </source>
</reference>
<dbReference type="EMBL" id="JAPWTK010000266">
    <property type="protein sequence ID" value="KAJ8944114.1"/>
    <property type="molecule type" value="Genomic_DNA"/>
</dbReference>
<dbReference type="AlphaFoldDB" id="A0AAV8Y0Q8"/>
<proteinExistence type="predicted"/>
<organism evidence="1 2">
    <name type="scientific">Aromia moschata</name>
    <dbReference type="NCBI Taxonomy" id="1265417"/>
    <lineage>
        <taxon>Eukaryota</taxon>
        <taxon>Metazoa</taxon>
        <taxon>Ecdysozoa</taxon>
        <taxon>Arthropoda</taxon>
        <taxon>Hexapoda</taxon>
        <taxon>Insecta</taxon>
        <taxon>Pterygota</taxon>
        <taxon>Neoptera</taxon>
        <taxon>Endopterygota</taxon>
        <taxon>Coleoptera</taxon>
        <taxon>Polyphaga</taxon>
        <taxon>Cucujiformia</taxon>
        <taxon>Chrysomeloidea</taxon>
        <taxon>Cerambycidae</taxon>
        <taxon>Cerambycinae</taxon>
        <taxon>Callichromatini</taxon>
        <taxon>Aromia</taxon>
    </lineage>
</organism>
<sequence length="161" mass="18448">MIKCAYCGAESSREEHFTVSIKIRRLKLLEKNNYPAMFRRQRFAAGEELTTASLFRSTSPFSQPAIGQPDPFAAWFHLLGYVNSQNMRLWSADNPHSYIETPLHSQKIGVWAAVSRRTIVGPIFNGTLNAKRYKMELEMELVRILIGETINYIGDFFSKIV</sequence>
<dbReference type="Proteomes" id="UP001162162">
    <property type="component" value="Unassembled WGS sequence"/>
</dbReference>
<keyword evidence="2" id="KW-1185">Reference proteome</keyword>
<dbReference type="PANTHER" id="PTHR47326:SF1">
    <property type="entry name" value="HTH PSQ-TYPE DOMAIN-CONTAINING PROTEIN"/>
    <property type="match status" value="1"/>
</dbReference>
<accession>A0AAV8Y0Q8</accession>
<protein>
    <submittedName>
        <fullName evidence="1">Uncharacterized protein</fullName>
    </submittedName>
</protein>
<evidence type="ECO:0000313" key="2">
    <source>
        <dbReference type="Proteomes" id="UP001162162"/>
    </source>
</evidence>
<gene>
    <name evidence="1" type="ORF">NQ318_013296</name>
</gene>
<name>A0AAV8Y0Q8_9CUCU</name>